<feature type="region of interest" description="Disordered" evidence="1">
    <location>
        <begin position="95"/>
        <end position="148"/>
    </location>
</feature>
<gene>
    <name evidence="2" type="ORF">CBR_g26186</name>
</gene>
<protein>
    <submittedName>
        <fullName evidence="2">Uncharacterized protein</fullName>
    </submittedName>
</protein>
<name>A0A388L753_CHABU</name>
<feature type="region of interest" description="Disordered" evidence="1">
    <location>
        <begin position="66"/>
        <end position="85"/>
    </location>
</feature>
<keyword evidence="3" id="KW-1185">Reference proteome</keyword>
<organism evidence="2 3">
    <name type="scientific">Chara braunii</name>
    <name type="common">Braun's stonewort</name>
    <dbReference type="NCBI Taxonomy" id="69332"/>
    <lineage>
        <taxon>Eukaryota</taxon>
        <taxon>Viridiplantae</taxon>
        <taxon>Streptophyta</taxon>
        <taxon>Charophyceae</taxon>
        <taxon>Charales</taxon>
        <taxon>Characeae</taxon>
        <taxon>Chara</taxon>
    </lineage>
</organism>
<evidence type="ECO:0000256" key="1">
    <source>
        <dbReference type="SAM" id="MobiDB-lite"/>
    </source>
</evidence>
<dbReference type="Proteomes" id="UP000265515">
    <property type="component" value="Unassembled WGS sequence"/>
</dbReference>
<comment type="caution">
    <text evidence="2">The sequence shown here is derived from an EMBL/GenBank/DDBJ whole genome shotgun (WGS) entry which is preliminary data.</text>
</comment>
<evidence type="ECO:0000313" key="3">
    <source>
        <dbReference type="Proteomes" id="UP000265515"/>
    </source>
</evidence>
<evidence type="ECO:0000313" key="2">
    <source>
        <dbReference type="EMBL" id="GBG78151.1"/>
    </source>
</evidence>
<accession>A0A388L753</accession>
<proteinExistence type="predicted"/>
<sequence>MNPSNIAKAQHTEAQLYAKLKLQRFAGTTRFTNRYLAQLHGRVPTFHDGIQCTLCTQPLSEAALFPGKEQGHSTGNQEHAAVKEPSWPFVGGVLDGCPRFSPQSAQDKENSTAHQKYPPAQLPETATDAPKQPASTHTSNPPAAHECRVLREML</sequence>
<dbReference type="EMBL" id="BFEA01000287">
    <property type="protein sequence ID" value="GBG78151.1"/>
    <property type="molecule type" value="Genomic_DNA"/>
</dbReference>
<dbReference type="Gramene" id="GBG78151">
    <property type="protein sequence ID" value="GBG78151"/>
    <property type="gene ID" value="CBR_g26186"/>
</dbReference>
<dbReference type="AlphaFoldDB" id="A0A388L753"/>
<reference evidence="2 3" key="1">
    <citation type="journal article" date="2018" name="Cell">
        <title>The Chara Genome: Secondary Complexity and Implications for Plant Terrestrialization.</title>
        <authorList>
            <person name="Nishiyama T."/>
            <person name="Sakayama H."/>
            <person name="Vries J.D."/>
            <person name="Buschmann H."/>
            <person name="Saint-Marcoux D."/>
            <person name="Ullrich K.K."/>
            <person name="Haas F.B."/>
            <person name="Vanderstraeten L."/>
            <person name="Becker D."/>
            <person name="Lang D."/>
            <person name="Vosolsobe S."/>
            <person name="Rombauts S."/>
            <person name="Wilhelmsson P.K.I."/>
            <person name="Janitza P."/>
            <person name="Kern R."/>
            <person name="Heyl A."/>
            <person name="Rumpler F."/>
            <person name="Villalobos L.I.A.C."/>
            <person name="Clay J.M."/>
            <person name="Skokan R."/>
            <person name="Toyoda A."/>
            <person name="Suzuki Y."/>
            <person name="Kagoshima H."/>
            <person name="Schijlen E."/>
            <person name="Tajeshwar N."/>
            <person name="Catarino B."/>
            <person name="Hetherington A.J."/>
            <person name="Saltykova A."/>
            <person name="Bonnot C."/>
            <person name="Breuninger H."/>
            <person name="Symeonidi A."/>
            <person name="Radhakrishnan G.V."/>
            <person name="Van Nieuwerburgh F."/>
            <person name="Deforce D."/>
            <person name="Chang C."/>
            <person name="Karol K.G."/>
            <person name="Hedrich R."/>
            <person name="Ulvskov P."/>
            <person name="Glockner G."/>
            <person name="Delwiche C.F."/>
            <person name="Petrasek J."/>
            <person name="Van de Peer Y."/>
            <person name="Friml J."/>
            <person name="Beilby M."/>
            <person name="Dolan L."/>
            <person name="Kohara Y."/>
            <person name="Sugano S."/>
            <person name="Fujiyama A."/>
            <person name="Delaux P.-M."/>
            <person name="Quint M."/>
            <person name="TheiBen G."/>
            <person name="Hagemann M."/>
            <person name="Harholt J."/>
            <person name="Dunand C."/>
            <person name="Zachgo S."/>
            <person name="Langdale J."/>
            <person name="Maumus F."/>
            <person name="Straeten D.V.D."/>
            <person name="Gould S.B."/>
            <person name="Rensing S.A."/>
        </authorList>
    </citation>
    <scope>NUCLEOTIDE SEQUENCE [LARGE SCALE GENOMIC DNA]</scope>
    <source>
        <strain evidence="2 3">S276</strain>
    </source>
</reference>